<gene>
    <name evidence="12" type="ORF">JPH1_53740</name>
</gene>
<evidence type="ECO:0000256" key="4">
    <source>
        <dbReference type="ARBA" id="ARBA00022723"/>
    </source>
</evidence>
<sequence length="395" mass="44451">MRRSYVFRLRPTARQHVALAACLEAHRELYNAALQERRDAWLHSKTRIYYGDQSAQLTEIRQACLDQAVWSFSSQQATLRRLNKSFQSFFRRVKTAKPGVKAGYPRFKGKARFDSVEWPKDGDGARWLPEQKRVYLQGIGQVKVQLHRQVVGRVKTIQVKRCGRRWLLVLSCDDVPTNPLPGTGRQTGIDVGIASFATTSDGEHVDNPRWGRKADGRLAAAQQRLGRAKRGSNNRERKRETVAARHRKIANQRKDFHHKQARALVESYDVLVVEDLKIANMLRRAKPVPDPDNPGQYLANGAAAKSGLSRSISDAGWGRFVSVLRAKAEEAGRTWIEVDPRHTSDGCEKCGYAAAENRVTQAEFVCQRCAHRAQADEMAARNILRAGLALHAQAA</sequence>
<evidence type="ECO:0000256" key="2">
    <source>
        <dbReference type="ARBA" id="ARBA00011044"/>
    </source>
</evidence>
<feature type="domain" description="Probable transposase IS891/IS1136/IS1341" evidence="9">
    <location>
        <begin position="178"/>
        <end position="284"/>
    </location>
</feature>
<proteinExistence type="inferred from homology"/>
<evidence type="ECO:0000256" key="6">
    <source>
        <dbReference type="ARBA" id="ARBA00023125"/>
    </source>
</evidence>
<reference evidence="12 13" key="1">
    <citation type="submission" date="2019-09" db="EMBL/GenBank/DDBJ databases">
        <title>Complete genome sequence of Mycobacterium avium subsp. hominissuis strain JP-H-1.</title>
        <authorList>
            <person name="Kinoshita Y."/>
            <person name="Niwa H."/>
            <person name="Uchida-Fujii E."/>
            <person name="Nukada T."/>
        </authorList>
    </citation>
    <scope>NUCLEOTIDE SEQUENCE [LARGE SCALE GENOMIC DNA]</scope>
    <source>
        <strain evidence="12 13">JP-H-1</strain>
        <plasmid evidence="12 13">p1-JPH1</plasmid>
    </source>
</reference>
<geneLocation type="plasmid" evidence="12 13">
    <name>p1-JPH1</name>
</geneLocation>
<dbReference type="Pfam" id="PF12323">
    <property type="entry name" value="HTH_OrfB_IS605"/>
    <property type="match status" value="1"/>
</dbReference>
<evidence type="ECO:0000313" key="12">
    <source>
        <dbReference type="EMBL" id="BBN50899.1"/>
    </source>
</evidence>
<dbReference type="GO" id="GO:0032196">
    <property type="term" value="P:transposition"/>
    <property type="evidence" value="ECO:0007669"/>
    <property type="project" value="UniProtKB-KW"/>
</dbReference>
<dbReference type="AlphaFoldDB" id="A0AAI8ST03"/>
<dbReference type="NCBIfam" id="NF040570">
    <property type="entry name" value="guided_TnpB"/>
    <property type="match status" value="1"/>
</dbReference>
<dbReference type="EMBL" id="AP020327">
    <property type="protein sequence ID" value="BBN50899.1"/>
    <property type="molecule type" value="Genomic_DNA"/>
</dbReference>
<comment type="similarity">
    <text evidence="1">In the C-terminal section; belongs to the transposase 35 family.</text>
</comment>
<dbReference type="GO" id="GO:0006310">
    <property type="term" value="P:DNA recombination"/>
    <property type="evidence" value="ECO:0007669"/>
    <property type="project" value="UniProtKB-KW"/>
</dbReference>
<evidence type="ECO:0000259" key="9">
    <source>
        <dbReference type="Pfam" id="PF01385"/>
    </source>
</evidence>
<dbReference type="PANTHER" id="PTHR30405:SF11">
    <property type="entry name" value="RNA-GUIDED DNA ENDONUCLEASE RV2885C-RELATED"/>
    <property type="match status" value="1"/>
</dbReference>
<name>A0AAI8ST03_MYCAV</name>
<dbReference type="Proteomes" id="UP000327362">
    <property type="component" value="Plasmid p1-JPH1"/>
</dbReference>
<dbReference type="GO" id="GO:0003677">
    <property type="term" value="F:DNA binding"/>
    <property type="evidence" value="ECO:0007669"/>
    <property type="project" value="UniProtKB-KW"/>
</dbReference>
<protein>
    <submittedName>
        <fullName evidence="12">Transposase</fullName>
    </submittedName>
</protein>
<feature type="region of interest" description="Disordered" evidence="8">
    <location>
        <begin position="223"/>
        <end position="243"/>
    </location>
</feature>
<evidence type="ECO:0000259" key="11">
    <source>
        <dbReference type="Pfam" id="PF12323"/>
    </source>
</evidence>
<keyword evidence="3" id="KW-0815">Transposition</keyword>
<dbReference type="InterPro" id="IPR051399">
    <property type="entry name" value="RNA-guided_DNA_endo/Transpos"/>
</dbReference>
<comment type="similarity">
    <text evidence="2">In the N-terminal section; belongs to the transposase 2 family.</text>
</comment>
<dbReference type="PANTHER" id="PTHR30405">
    <property type="entry name" value="TRANSPOSASE"/>
    <property type="match status" value="1"/>
</dbReference>
<keyword evidence="4" id="KW-0479">Metal-binding</keyword>
<evidence type="ECO:0000256" key="7">
    <source>
        <dbReference type="ARBA" id="ARBA00023172"/>
    </source>
</evidence>
<evidence type="ECO:0000256" key="5">
    <source>
        <dbReference type="ARBA" id="ARBA00022833"/>
    </source>
</evidence>
<feature type="domain" description="Cas12f1-like TNB" evidence="10">
    <location>
        <begin position="317"/>
        <end position="383"/>
    </location>
</feature>
<keyword evidence="5" id="KW-0862">Zinc</keyword>
<feature type="domain" description="Transposase putative helix-turn-helix" evidence="11">
    <location>
        <begin position="1"/>
        <end position="42"/>
    </location>
</feature>
<keyword evidence="6" id="KW-0238">DNA-binding</keyword>
<evidence type="ECO:0000313" key="13">
    <source>
        <dbReference type="Proteomes" id="UP000327362"/>
    </source>
</evidence>
<dbReference type="GO" id="GO:0046872">
    <property type="term" value="F:metal ion binding"/>
    <property type="evidence" value="ECO:0007669"/>
    <property type="project" value="UniProtKB-KW"/>
</dbReference>
<accession>A0AAI8ST03</accession>
<evidence type="ECO:0000256" key="1">
    <source>
        <dbReference type="ARBA" id="ARBA00008761"/>
    </source>
</evidence>
<evidence type="ECO:0000259" key="10">
    <source>
        <dbReference type="Pfam" id="PF07282"/>
    </source>
</evidence>
<dbReference type="Pfam" id="PF01385">
    <property type="entry name" value="OrfB_IS605"/>
    <property type="match status" value="1"/>
</dbReference>
<dbReference type="InterPro" id="IPR001959">
    <property type="entry name" value="Transposase"/>
</dbReference>
<dbReference type="InterPro" id="IPR010095">
    <property type="entry name" value="Cas12f1-like_TNB"/>
</dbReference>
<keyword evidence="7" id="KW-0233">DNA recombination</keyword>
<evidence type="ECO:0000256" key="3">
    <source>
        <dbReference type="ARBA" id="ARBA00022578"/>
    </source>
</evidence>
<organism evidence="12 13">
    <name type="scientific">Mycobacterium avium subsp. hominissuis</name>
    <dbReference type="NCBI Taxonomy" id="439334"/>
    <lineage>
        <taxon>Bacteria</taxon>
        <taxon>Bacillati</taxon>
        <taxon>Actinomycetota</taxon>
        <taxon>Actinomycetes</taxon>
        <taxon>Mycobacteriales</taxon>
        <taxon>Mycobacteriaceae</taxon>
        <taxon>Mycobacterium</taxon>
        <taxon>Mycobacterium avium complex (MAC)</taxon>
    </lineage>
</organism>
<dbReference type="InterPro" id="IPR021027">
    <property type="entry name" value="Transposase_put_HTH"/>
</dbReference>
<dbReference type="Pfam" id="PF07282">
    <property type="entry name" value="Cas12f1-like_TNB"/>
    <property type="match status" value="1"/>
</dbReference>
<feature type="compositionally biased region" description="Basic and acidic residues" evidence="8">
    <location>
        <begin position="233"/>
        <end position="243"/>
    </location>
</feature>
<keyword evidence="12" id="KW-0614">Plasmid</keyword>
<evidence type="ECO:0000256" key="8">
    <source>
        <dbReference type="SAM" id="MobiDB-lite"/>
    </source>
</evidence>